<dbReference type="PRINTS" id="PR00032">
    <property type="entry name" value="HTHARAC"/>
</dbReference>
<keyword evidence="2" id="KW-0238">DNA-binding</keyword>
<organism evidence="5 6">
    <name type="scientific">Dyadobacter koreensis</name>
    <dbReference type="NCBI Taxonomy" id="408657"/>
    <lineage>
        <taxon>Bacteria</taxon>
        <taxon>Pseudomonadati</taxon>
        <taxon>Bacteroidota</taxon>
        <taxon>Cytophagia</taxon>
        <taxon>Cytophagales</taxon>
        <taxon>Spirosomataceae</taxon>
        <taxon>Dyadobacter</taxon>
    </lineage>
</organism>
<dbReference type="PANTHER" id="PTHR43280:SF32">
    <property type="entry name" value="TRANSCRIPTIONAL REGULATORY PROTEIN"/>
    <property type="match status" value="1"/>
</dbReference>
<dbReference type="OrthoDB" id="9793451at2"/>
<evidence type="ECO:0000256" key="1">
    <source>
        <dbReference type="ARBA" id="ARBA00023015"/>
    </source>
</evidence>
<dbReference type="RefSeq" id="WP_090337986.1">
    <property type="nucleotide sequence ID" value="NZ_FNXY01000006.1"/>
</dbReference>
<feature type="domain" description="HTH araC/xylS-type" evidence="4">
    <location>
        <begin position="192"/>
        <end position="290"/>
    </location>
</feature>
<gene>
    <name evidence="5" type="ORF">SAMN04487995_3974</name>
</gene>
<sequence>MNTIKIDQDVPVFSLEHDPVLPGKLFSMRHFEGMRPHESELLVPHRKDYYLLVFARRGDSRHWVDMTPYVTTENTFYFFGPNQVIVKEEPKCMWGTAIAFDREFLALHDNASMAHLPVIRNEQNTHELKLAQADVTFVEDMLAKMQKEFMQPGEWQQKMITASLTLLLTYLSRLYDEQYKSITSPNDKSLLKKYQAAIEENFRKIHQVSEYAALLSVSPGHLRDVIKSQSGKSAIVHIQERMVLEARRMLFHTEYSLKEIGFDLGFSDASYFSRFFKRETGVTPAEYRALTREMYQ</sequence>
<dbReference type="InterPro" id="IPR018060">
    <property type="entry name" value="HTH_AraC"/>
</dbReference>
<keyword evidence="6" id="KW-1185">Reference proteome</keyword>
<reference evidence="5 6" key="1">
    <citation type="submission" date="2016-10" db="EMBL/GenBank/DDBJ databases">
        <authorList>
            <person name="de Groot N.N."/>
        </authorList>
    </citation>
    <scope>NUCLEOTIDE SEQUENCE [LARGE SCALE GENOMIC DNA]</scope>
    <source>
        <strain evidence="5 6">DSM 19938</strain>
    </source>
</reference>
<name>A0A1H6XI42_9BACT</name>
<evidence type="ECO:0000313" key="6">
    <source>
        <dbReference type="Proteomes" id="UP000199532"/>
    </source>
</evidence>
<dbReference type="GO" id="GO:0043565">
    <property type="term" value="F:sequence-specific DNA binding"/>
    <property type="evidence" value="ECO:0007669"/>
    <property type="project" value="InterPro"/>
</dbReference>
<keyword evidence="3" id="KW-0804">Transcription</keyword>
<protein>
    <submittedName>
        <fullName evidence="5">Transcriptional regulator, AraC family</fullName>
    </submittedName>
</protein>
<dbReference type="PROSITE" id="PS01124">
    <property type="entry name" value="HTH_ARAC_FAMILY_2"/>
    <property type="match status" value="1"/>
</dbReference>
<dbReference type="Pfam" id="PF12833">
    <property type="entry name" value="HTH_18"/>
    <property type="match status" value="1"/>
</dbReference>
<evidence type="ECO:0000256" key="2">
    <source>
        <dbReference type="ARBA" id="ARBA00023125"/>
    </source>
</evidence>
<evidence type="ECO:0000256" key="3">
    <source>
        <dbReference type="ARBA" id="ARBA00023163"/>
    </source>
</evidence>
<keyword evidence="1" id="KW-0805">Transcription regulation</keyword>
<evidence type="ECO:0000313" key="5">
    <source>
        <dbReference type="EMBL" id="SEJ28768.1"/>
    </source>
</evidence>
<dbReference type="PANTHER" id="PTHR43280">
    <property type="entry name" value="ARAC-FAMILY TRANSCRIPTIONAL REGULATOR"/>
    <property type="match status" value="1"/>
</dbReference>
<dbReference type="InterPro" id="IPR020449">
    <property type="entry name" value="Tscrpt_reg_AraC-type_HTH"/>
</dbReference>
<proteinExistence type="predicted"/>
<evidence type="ECO:0000259" key="4">
    <source>
        <dbReference type="PROSITE" id="PS01124"/>
    </source>
</evidence>
<dbReference type="InterPro" id="IPR009057">
    <property type="entry name" value="Homeodomain-like_sf"/>
</dbReference>
<accession>A0A1H6XI42</accession>
<dbReference type="EMBL" id="FNXY01000006">
    <property type="protein sequence ID" value="SEJ28768.1"/>
    <property type="molecule type" value="Genomic_DNA"/>
</dbReference>
<dbReference type="Proteomes" id="UP000199532">
    <property type="component" value="Unassembled WGS sequence"/>
</dbReference>
<dbReference type="SMART" id="SM00342">
    <property type="entry name" value="HTH_ARAC"/>
    <property type="match status" value="1"/>
</dbReference>
<dbReference type="SUPFAM" id="SSF46689">
    <property type="entry name" value="Homeodomain-like"/>
    <property type="match status" value="1"/>
</dbReference>
<dbReference type="STRING" id="408657.SAMN04487995_3974"/>
<dbReference type="AlphaFoldDB" id="A0A1H6XI42"/>
<dbReference type="GO" id="GO:0003700">
    <property type="term" value="F:DNA-binding transcription factor activity"/>
    <property type="evidence" value="ECO:0007669"/>
    <property type="project" value="InterPro"/>
</dbReference>
<dbReference type="Gene3D" id="1.10.10.60">
    <property type="entry name" value="Homeodomain-like"/>
    <property type="match status" value="1"/>
</dbReference>